<dbReference type="RefSeq" id="WP_183377049.1">
    <property type="nucleotide sequence ID" value="NZ_CBCSFZ010000063.1"/>
</dbReference>
<feature type="region of interest" description="Disordered" evidence="1">
    <location>
        <begin position="180"/>
        <end position="216"/>
    </location>
</feature>
<reference evidence="3 4" key="1">
    <citation type="submission" date="2020-08" db="EMBL/GenBank/DDBJ databases">
        <title>Sequencing the genomes of 1000 actinobacteria strains.</title>
        <authorList>
            <person name="Klenk H.-P."/>
        </authorList>
    </citation>
    <scope>NUCLEOTIDE SEQUENCE [LARGE SCALE GENOMIC DNA]</scope>
    <source>
        <strain evidence="3 4">DSM 23040</strain>
    </source>
</reference>
<evidence type="ECO:0000256" key="1">
    <source>
        <dbReference type="SAM" id="MobiDB-lite"/>
    </source>
</evidence>
<dbReference type="InterPro" id="IPR000182">
    <property type="entry name" value="GNAT_dom"/>
</dbReference>
<comment type="caution">
    <text evidence="3">The sequence shown here is derived from an EMBL/GenBank/DDBJ whole genome shotgun (WGS) entry which is preliminary data.</text>
</comment>
<evidence type="ECO:0000313" key="4">
    <source>
        <dbReference type="Proteomes" id="UP000568050"/>
    </source>
</evidence>
<feature type="domain" description="N-acetyltransferase" evidence="2">
    <location>
        <begin position="111"/>
        <end position="214"/>
    </location>
</feature>
<evidence type="ECO:0000313" key="3">
    <source>
        <dbReference type="EMBL" id="MBB3023703.1"/>
    </source>
</evidence>
<dbReference type="EMBL" id="JACHWP010000010">
    <property type="protein sequence ID" value="MBB3023703.1"/>
    <property type="molecule type" value="Genomic_DNA"/>
</dbReference>
<keyword evidence="4" id="KW-1185">Reference proteome</keyword>
<evidence type="ECO:0000259" key="2">
    <source>
        <dbReference type="PROSITE" id="PS51186"/>
    </source>
</evidence>
<name>A0A839QT85_9MICO</name>
<dbReference type="PROSITE" id="PS51186">
    <property type="entry name" value="GNAT"/>
    <property type="match status" value="1"/>
</dbReference>
<accession>A0A839QT85</accession>
<dbReference type="GO" id="GO:0016747">
    <property type="term" value="F:acyltransferase activity, transferring groups other than amino-acyl groups"/>
    <property type="evidence" value="ECO:0007669"/>
    <property type="project" value="InterPro"/>
</dbReference>
<dbReference type="CDD" id="cd04301">
    <property type="entry name" value="NAT_SF"/>
    <property type="match status" value="1"/>
</dbReference>
<dbReference type="Gene3D" id="3.40.630.30">
    <property type="match status" value="1"/>
</dbReference>
<organism evidence="3 4">
    <name type="scientific">Helcobacillus massiliensis</name>
    <dbReference type="NCBI Taxonomy" id="521392"/>
    <lineage>
        <taxon>Bacteria</taxon>
        <taxon>Bacillati</taxon>
        <taxon>Actinomycetota</taxon>
        <taxon>Actinomycetes</taxon>
        <taxon>Micrococcales</taxon>
        <taxon>Dermabacteraceae</taxon>
        <taxon>Helcobacillus</taxon>
    </lineage>
</organism>
<dbReference type="Pfam" id="PF00583">
    <property type="entry name" value="Acetyltransf_1"/>
    <property type="match status" value="1"/>
</dbReference>
<dbReference type="Proteomes" id="UP000568050">
    <property type="component" value="Unassembled WGS sequence"/>
</dbReference>
<keyword evidence="3" id="KW-0808">Transferase</keyword>
<dbReference type="SUPFAM" id="SSF55729">
    <property type="entry name" value="Acyl-CoA N-acyltransferases (Nat)"/>
    <property type="match status" value="1"/>
</dbReference>
<gene>
    <name evidence="3" type="ORF">FHX50_002004</name>
</gene>
<dbReference type="AlphaFoldDB" id="A0A839QT85"/>
<protein>
    <submittedName>
        <fullName evidence="3">GNAT superfamily N-acetyltransferase</fullName>
    </submittedName>
</protein>
<proteinExistence type="predicted"/>
<sequence>MSIPEDHGPLYAVVTSDDREHLARLLASFPDYARRVGGLRADGTVDGDCAARDVLETLPPGVDASAKNLRGLWGSAPVGPSVHPDREAFAGRPTPSTHPAAGLSGMGLIAVADVIRGWPTDSTAFIGILFVHGEQQGRGLGAAFYRRVEKEISRWAEIDRIELRIVETNADAAEPFWRRMGFEPTGETSPFERGEPGEAGHVSSTSARWAKDLPRR</sequence>
<dbReference type="InterPro" id="IPR016181">
    <property type="entry name" value="Acyl_CoA_acyltransferase"/>
</dbReference>